<evidence type="ECO:0000256" key="3">
    <source>
        <dbReference type="ARBA" id="ARBA00022692"/>
    </source>
</evidence>
<comment type="caution">
    <text evidence="8">The sequence shown here is derived from an EMBL/GenBank/DDBJ whole genome shotgun (WGS) entry which is preliminary data.</text>
</comment>
<feature type="transmembrane region" description="Helical" evidence="6">
    <location>
        <begin position="377"/>
        <end position="397"/>
    </location>
</feature>
<sequence length="725" mass="79543">MAEKSEAIQPIGIPAAETMSDYEDLKAPGNDDFEVFKKSDDAVDFRTVGWPHASIILLKIQFALGVLNLPTVLYIVGALPGALLICAWGAYNTYSAVLLGAYRNRHPGIHTQVEMAYRVGGIWFKELTGALFIIGNVLCVSAGLVGVSTGINALSHHAACTVWWGFLAMVAAAGGASIRKLARVGYIMWVGFISLFVATFIVVVAVTTRDRPAAAPPTGPFELGYRVIGHPNFLEGVTSCSSIFVASAGASAFVPVISEMRNPKDYKKAIYAAQAMVNSSYLTFSLVVYAWCGQWVASPALGSAGQTIKMIAYGIALPGLFASTIVYLHIAAKYIFVRLLRDSVHLQSNSVVHWSIWLGLTFGLATIAFIIYEAVPILNYLLSLMGSVCFAPLCIIFPPIFWLHDFNHWRKGTFLQQLAWVMHIVVALIGAFLTVAGTYGTIRSIIDAYAQGIIDFEQRRDEITHQLVHAAETAGFMTLVDHGIEVNEIEAQFAISKAFFDLPPDVKKKIPHSKETNNGWEYKAQLRPSTGVYDEKESLWLQRNSEWPSDEDVPNFRSTTTAFIEKCAKISDDVLSCFATALGFSEDYFHIANDPTKPDSLTQLRLIHYPPTNGGAGTWRAGSHTDIGCLTLLFQRDNEDGLEICPGRESSTSFASGDIFTPLPAKTGPIVVNIGDMLMAWSDDRLKSNFHRVRAKDTGASPSRYSIAYFNQSRKDYVLQGPKKK</sequence>
<reference evidence="8" key="1">
    <citation type="submission" date="2022-10" db="EMBL/GenBank/DDBJ databases">
        <title>Culturing micro-colonial fungi from biological soil crusts in the Mojave desert and describing Neophaeococcomyces mojavensis, and introducing the new genera and species Taxawa tesnikishii.</title>
        <authorList>
            <person name="Kurbessoian T."/>
            <person name="Stajich J.E."/>
        </authorList>
    </citation>
    <scope>NUCLEOTIDE SEQUENCE</scope>
    <source>
        <strain evidence="8">TK_35</strain>
    </source>
</reference>
<evidence type="ECO:0000256" key="1">
    <source>
        <dbReference type="ARBA" id="ARBA00004370"/>
    </source>
</evidence>
<feature type="transmembrane region" description="Helical" evidence="6">
    <location>
        <begin position="56"/>
        <end position="76"/>
    </location>
</feature>
<dbReference type="InterPro" id="IPR027443">
    <property type="entry name" value="IPNS-like_sf"/>
</dbReference>
<protein>
    <recommendedName>
        <fullName evidence="7">Fe2OG dioxygenase domain-containing protein</fullName>
    </recommendedName>
</protein>
<name>A0AA38Y563_9EURO</name>
<dbReference type="SUPFAM" id="SSF51197">
    <property type="entry name" value="Clavaminate synthase-like"/>
    <property type="match status" value="1"/>
</dbReference>
<dbReference type="AlphaFoldDB" id="A0AA38Y563"/>
<feature type="transmembrane region" description="Helical" evidence="6">
    <location>
        <begin position="82"/>
        <end position="102"/>
    </location>
</feature>
<dbReference type="Pfam" id="PF03171">
    <property type="entry name" value="2OG-FeII_Oxy"/>
    <property type="match status" value="1"/>
</dbReference>
<feature type="transmembrane region" description="Helical" evidence="6">
    <location>
        <begin position="153"/>
        <end position="174"/>
    </location>
</feature>
<dbReference type="PANTHER" id="PTHR47990">
    <property type="entry name" value="2-OXOGLUTARATE (2OG) AND FE(II)-DEPENDENT OXYGENASE SUPERFAMILY PROTEIN-RELATED"/>
    <property type="match status" value="1"/>
</dbReference>
<dbReference type="EMBL" id="JAPDRN010000033">
    <property type="protein sequence ID" value="KAJ9635629.1"/>
    <property type="molecule type" value="Genomic_DNA"/>
</dbReference>
<feature type="domain" description="Fe2OG dioxygenase" evidence="7">
    <location>
        <begin position="600"/>
        <end position="713"/>
    </location>
</feature>
<evidence type="ECO:0000256" key="5">
    <source>
        <dbReference type="ARBA" id="ARBA00023136"/>
    </source>
</evidence>
<feature type="transmembrane region" description="Helical" evidence="6">
    <location>
        <begin position="418"/>
        <end position="439"/>
    </location>
</feature>
<accession>A0AA38Y563</accession>
<feature type="transmembrane region" description="Helical" evidence="6">
    <location>
        <begin position="311"/>
        <end position="330"/>
    </location>
</feature>
<gene>
    <name evidence="8" type="ORF">H2204_005803</name>
</gene>
<dbReference type="GO" id="GO:0016020">
    <property type="term" value="C:membrane"/>
    <property type="evidence" value="ECO:0007669"/>
    <property type="project" value="UniProtKB-SubCell"/>
</dbReference>
<evidence type="ECO:0000259" key="7">
    <source>
        <dbReference type="PROSITE" id="PS51471"/>
    </source>
</evidence>
<dbReference type="Proteomes" id="UP001172681">
    <property type="component" value="Unassembled WGS sequence"/>
</dbReference>
<dbReference type="PROSITE" id="PS51471">
    <property type="entry name" value="FE2OG_OXY"/>
    <property type="match status" value="1"/>
</dbReference>
<comment type="similarity">
    <text evidence="2">Belongs to the iron/ascorbate-dependent oxidoreductase family.</text>
</comment>
<dbReference type="InterPro" id="IPR044861">
    <property type="entry name" value="IPNS-like_FE2OG_OXY"/>
</dbReference>
<feature type="transmembrane region" description="Helical" evidence="6">
    <location>
        <begin position="269"/>
        <end position="291"/>
    </location>
</feature>
<dbReference type="InterPro" id="IPR026992">
    <property type="entry name" value="DIOX_N"/>
</dbReference>
<feature type="transmembrane region" description="Helical" evidence="6">
    <location>
        <begin position="236"/>
        <end position="257"/>
    </location>
</feature>
<feature type="transmembrane region" description="Helical" evidence="6">
    <location>
        <begin position="123"/>
        <end position="147"/>
    </location>
</feature>
<comment type="subcellular location">
    <subcellularLocation>
        <location evidence="1">Membrane</location>
    </subcellularLocation>
</comment>
<evidence type="ECO:0000256" key="6">
    <source>
        <dbReference type="SAM" id="Phobius"/>
    </source>
</evidence>
<evidence type="ECO:0000256" key="2">
    <source>
        <dbReference type="ARBA" id="ARBA00008056"/>
    </source>
</evidence>
<proteinExistence type="inferred from homology"/>
<dbReference type="Pfam" id="PF14226">
    <property type="entry name" value="DIOX_N"/>
    <property type="match status" value="1"/>
</dbReference>
<dbReference type="Pfam" id="PF01490">
    <property type="entry name" value="Aa_trans"/>
    <property type="match status" value="1"/>
</dbReference>
<dbReference type="Gene3D" id="2.60.120.330">
    <property type="entry name" value="B-lactam Antibiotic, Isopenicillin N Synthase, Chain"/>
    <property type="match status" value="1"/>
</dbReference>
<evidence type="ECO:0000313" key="9">
    <source>
        <dbReference type="Proteomes" id="UP001172681"/>
    </source>
</evidence>
<keyword evidence="9" id="KW-1185">Reference proteome</keyword>
<dbReference type="InterPro" id="IPR050231">
    <property type="entry name" value="Iron_ascorbate_oxido_reductase"/>
</dbReference>
<feature type="transmembrane region" description="Helical" evidence="6">
    <location>
        <begin position="351"/>
        <end position="371"/>
    </location>
</feature>
<evidence type="ECO:0000256" key="4">
    <source>
        <dbReference type="ARBA" id="ARBA00022989"/>
    </source>
</evidence>
<keyword evidence="3 6" id="KW-0812">Transmembrane</keyword>
<dbReference type="GO" id="GO:0044283">
    <property type="term" value="P:small molecule biosynthetic process"/>
    <property type="evidence" value="ECO:0007669"/>
    <property type="project" value="UniProtKB-ARBA"/>
</dbReference>
<dbReference type="InterPro" id="IPR013057">
    <property type="entry name" value="AA_transpt_TM"/>
</dbReference>
<dbReference type="FunFam" id="1.20.1740.10:FF:000039">
    <property type="entry name" value="Neutral amino acid transporter (Eurofung)"/>
    <property type="match status" value="1"/>
</dbReference>
<dbReference type="InterPro" id="IPR005123">
    <property type="entry name" value="Oxoglu/Fe-dep_dioxygenase_dom"/>
</dbReference>
<keyword evidence="4 6" id="KW-1133">Transmembrane helix</keyword>
<organism evidence="8 9">
    <name type="scientific">Knufia peltigerae</name>
    <dbReference type="NCBI Taxonomy" id="1002370"/>
    <lineage>
        <taxon>Eukaryota</taxon>
        <taxon>Fungi</taxon>
        <taxon>Dikarya</taxon>
        <taxon>Ascomycota</taxon>
        <taxon>Pezizomycotina</taxon>
        <taxon>Eurotiomycetes</taxon>
        <taxon>Chaetothyriomycetidae</taxon>
        <taxon>Chaetothyriales</taxon>
        <taxon>Trichomeriaceae</taxon>
        <taxon>Knufia</taxon>
    </lineage>
</organism>
<keyword evidence="5 6" id="KW-0472">Membrane</keyword>
<feature type="transmembrane region" description="Helical" evidence="6">
    <location>
        <begin position="186"/>
        <end position="206"/>
    </location>
</feature>
<evidence type="ECO:0000313" key="8">
    <source>
        <dbReference type="EMBL" id="KAJ9635629.1"/>
    </source>
</evidence>